<dbReference type="Proteomes" id="UP000317155">
    <property type="component" value="Unassembled WGS sequence"/>
</dbReference>
<dbReference type="AlphaFoldDB" id="A0A550JGJ1"/>
<dbReference type="OrthoDB" id="5472144at2"/>
<accession>A0A550JGJ1</accession>
<proteinExistence type="predicted"/>
<comment type="caution">
    <text evidence="1">The sequence shown here is derived from an EMBL/GenBank/DDBJ whole genome shotgun (WGS) entry which is preliminary data.</text>
</comment>
<organism evidence="1 2">
    <name type="scientific">Trichloromonas acetexigens</name>
    <dbReference type="NCBI Taxonomy" id="38815"/>
    <lineage>
        <taxon>Bacteria</taxon>
        <taxon>Pseudomonadati</taxon>
        <taxon>Thermodesulfobacteriota</taxon>
        <taxon>Desulfuromonadia</taxon>
        <taxon>Desulfuromonadales</taxon>
        <taxon>Trichloromonadaceae</taxon>
        <taxon>Trichloromonas</taxon>
    </lineage>
</organism>
<evidence type="ECO:0000313" key="1">
    <source>
        <dbReference type="EMBL" id="TRO82326.1"/>
    </source>
</evidence>
<dbReference type="InterPro" id="IPR032587">
    <property type="entry name" value="DUF4911"/>
</dbReference>
<protein>
    <submittedName>
        <fullName evidence="1">DUF4911 domain-containing protein</fullName>
    </submittedName>
</protein>
<gene>
    <name evidence="1" type="ORF">FL622_07040</name>
</gene>
<dbReference type="EMBL" id="VJVV01000004">
    <property type="protein sequence ID" value="TRO82326.1"/>
    <property type="molecule type" value="Genomic_DNA"/>
</dbReference>
<reference evidence="1 2" key="1">
    <citation type="submission" date="2019-07" db="EMBL/GenBank/DDBJ databases">
        <title>Insights of Desulfuromonas acetexigens electromicrobiology.</title>
        <authorList>
            <person name="Katuri K."/>
            <person name="Sapireddy V."/>
            <person name="Shaw D.R."/>
            <person name="Saikaly P."/>
        </authorList>
    </citation>
    <scope>NUCLEOTIDE SEQUENCE [LARGE SCALE GENOMIC DNA]</scope>
    <source>
        <strain evidence="1 2">2873</strain>
    </source>
</reference>
<evidence type="ECO:0000313" key="2">
    <source>
        <dbReference type="Proteomes" id="UP000317155"/>
    </source>
</evidence>
<dbReference type="Pfam" id="PF16256">
    <property type="entry name" value="DUF4911"/>
    <property type="match status" value="1"/>
</dbReference>
<keyword evidence="2" id="KW-1185">Reference proteome</keyword>
<sequence>MEIFEKRHFLLPRAEIGYLRFILESYDGLAFVRTLDPRQALVEIAFPCSRRQDAETLLAALAGECAMQSVPPPEPGHYPEIL</sequence>
<dbReference type="RefSeq" id="WP_092057375.1">
    <property type="nucleotide sequence ID" value="NZ_FOJJ01000034.1"/>
</dbReference>
<name>A0A550JGJ1_9BACT</name>